<name>A0ABN1U932_9ACTN</name>
<dbReference type="EMBL" id="BAAALD010000146">
    <property type="protein sequence ID" value="GAA1124643.1"/>
    <property type="molecule type" value="Genomic_DNA"/>
</dbReference>
<comment type="caution">
    <text evidence="2">The sequence shown here is derived from an EMBL/GenBank/DDBJ whole genome shotgun (WGS) entry which is preliminary data.</text>
</comment>
<sequence>MSDDHANPYLARLPIGESVPFPADGMPGWDIFPFEGDIKVKPLKAPELPEPPRDGEDGPADCSQCARPDADFLWTDEHWRLSGPGEPAAVPAIVLLQPRAHHDLADLPPERAAELGPMLQRVERAVMSLGGIARVHQNKWGDGAAHLHVWFIGRPAGMMQLRGSLLPVWDDLLPKVPAEEWRETGRRIAAAMAADGGTAHV</sequence>
<evidence type="ECO:0008006" key="4">
    <source>
        <dbReference type="Google" id="ProtNLM"/>
    </source>
</evidence>
<reference evidence="2 3" key="1">
    <citation type="journal article" date="2019" name="Int. J. Syst. Evol. Microbiol.">
        <title>The Global Catalogue of Microorganisms (GCM) 10K type strain sequencing project: providing services to taxonomists for standard genome sequencing and annotation.</title>
        <authorList>
            <consortium name="The Broad Institute Genomics Platform"/>
            <consortium name="The Broad Institute Genome Sequencing Center for Infectious Disease"/>
            <person name="Wu L."/>
            <person name="Ma J."/>
        </authorList>
    </citation>
    <scope>NUCLEOTIDE SEQUENCE [LARGE SCALE GENOMIC DNA]</scope>
    <source>
        <strain evidence="2 3">JCM 13002</strain>
    </source>
</reference>
<proteinExistence type="predicted"/>
<protein>
    <recommendedName>
        <fullName evidence="4">HIT domain-containing protein</fullName>
    </recommendedName>
</protein>
<evidence type="ECO:0000313" key="2">
    <source>
        <dbReference type="EMBL" id="GAA1124643.1"/>
    </source>
</evidence>
<dbReference type="Gene3D" id="3.30.428.10">
    <property type="entry name" value="HIT-like"/>
    <property type="match status" value="1"/>
</dbReference>
<dbReference type="SUPFAM" id="SSF54197">
    <property type="entry name" value="HIT-like"/>
    <property type="match status" value="1"/>
</dbReference>
<dbReference type="RefSeq" id="WP_344628186.1">
    <property type="nucleotide sequence ID" value="NZ_BAAALD010000146.1"/>
</dbReference>
<gene>
    <name evidence="2" type="ORF">GCM10009663_74420</name>
</gene>
<dbReference type="InterPro" id="IPR036265">
    <property type="entry name" value="HIT-like_sf"/>
</dbReference>
<dbReference type="Proteomes" id="UP001499987">
    <property type="component" value="Unassembled WGS sequence"/>
</dbReference>
<accession>A0ABN1U932</accession>
<evidence type="ECO:0000313" key="3">
    <source>
        <dbReference type="Proteomes" id="UP001499987"/>
    </source>
</evidence>
<evidence type="ECO:0000256" key="1">
    <source>
        <dbReference type="SAM" id="MobiDB-lite"/>
    </source>
</evidence>
<feature type="region of interest" description="Disordered" evidence="1">
    <location>
        <begin position="43"/>
        <end position="63"/>
    </location>
</feature>
<keyword evidence="3" id="KW-1185">Reference proteome</keyword>
<organism evidence="2 3">
    <name type="scientific">Kitasatospora arboriphila</name>
    <dbReference type="NCBI Taxonomy" id="258052"/>
    <lineage>
        <taxon>Bacteria</taxon>
        <taxon>Bacillati</taxon>
        <taxon>Actinomycetota</taxon>
        <taxon>Actinomycetes</taxon>
        <taxon>Kitasatosporales</taxon>
        <taxon>Streptomycetaceae</taxon>
        <taxon>Kitasatospora</taxon>
    </lineage>
</organism>